<sequence length="444" mass="46210">MTRSIRIGAGAGFSGDRIDPALELAEHGGLQYLVFECLAERTIALAQLARQRDPEAGYDRLLAARMQAVLPACRRQGIKIVTNMGAANPLAAARKVAEVARSLGLAGLKVAALTGDDVADALRGTETPLEEGGTVAGLGNRLVSANAYLGAAPIAEALAGGAEVVVTGRVADPAMFLAPMIREFGWSLEDWDRLGRGTVVGHLLECAGQVTGGYFADPGFKDVPDLARLGFPLAEVGEDGDAILTKVAGSGGRVTPATCKEQLLYEVHDPARYLQPDVAADFTGVRLEAVGEDAVRISGGTGTARTGMLKVSVGCHEGWFGEGQISYAGPGALARGELARTVVRERLRLIGLEAEDLRLDLIGLDAIIAAGAAPAEPREVRLRVIGRCASATAAERIGHEVDSLYLNGPASGGGVTTAVREVIGMRSCLVPAAMARPALHWLEA</sequence>
<protein>
    <submittedName>
        <fullName evidence="2">DUF1446 domain-containing protein</fullName>
    </submittedName>
</protein>
<name>A0ABS1TZD6_9PROT</name>
<keyword evidence="3" id="KW-1185">Reference proteome</keyword>
<feature type="domain" description="Acyclic terpene utilisation N-terminal" evidence="1">
    <location>
        <begin position="5"/>
        <end position="440"/>
    </location>
</feature>
<evidence type="ECO:0000313" key="2">
    <source>
        <dbReference type="EMBL" id="MBL6077776.1"/>
    </source>
</evidence>
<dbReference type="RefSeq" id="WP_202830945.1">
    <property type="nucleotide sequence ID" value="NZ_JAETWB010000002.1"/>
</dbReference>
<dbReference type="InterPro" id="IPR010839">
    <property type="entry name" value="AtuA_N"/>
</dbReference>
<dbReference type="PANTHER" id="PTHR47472:SF1">
    <property type="entry name" value="DUF1446-DOMAIN-CONTAINING PROTEIN"/>
    <property type="match status" value="1"/>
</dbReference>
<dbReference type="PANTHER" id="PTHR47472">
    <property type="entry name" value="PROPIONYL-COA CARBOXYLASE"/>
    <property type="match status" value="1"/>
</dbReference>
<dbReference type="Proteomes" id="UP000660885">
    <property type="component" value="Unassembled WGS sequence"/>
</dbReference>
<evidence type="ECO:0000259" key="1">
    <source>
        <dbReference type="Pfam" id="PF07287"/>
    </source>
</evidence>
<gene>
    <name evidence="2" type="ORF">JMJ56_07155</name>
</gene>
<comment type="caution">
    <text evidence="2">The sequence shown here is derived from an EMBL/GenBank/DDBJ whole genome shotgun (WGS) entry which is preliminary data.</text>
</comment>
<proteinExistence type="predicted"/>
<dbReference type="EMBL" id="JAETWB010000002">
    <property type="protein sequence ID" value="MBL6077776.1"/>
    <property type="molecule type" value="Genomic_DNA"/>
</dbReference>
<dbReference type="Pfam" id="PF07287">
    <property type="entry name" value="AtuA"/>
    <property type="match status" value="1"/>
</dbReference>
<reference evidence="2 3" key="1">
    <citation type="submission" date="2021-01" db="EMBL/GenBank/DDBJ databases">
        <title>Belnapia mucosa sp. nov. and Belnapia arida sp. nov., isolated from the Tabernas Desert (Almeria, Spain).</title>
        <authorList>
            <person name="Molina-Menor E."/>
            <person name="Vidal-Verdu A."/>
            <person name="Calonge A."/>
            <person name="Satari L."/>
            <person name="Pereto J."/>
            <person name="Porcar M."/>
        </authorList>
    </citation>
    <scope>NUCLEOTIDE SEQUENCE [LARGE SCALE GENOMIC DNA]</scope>
    <source>
        <strain evidence="2 3">T18</strain>
    </source>
</reference>
<accession>A0ABS1TZD6</accession>
<evidence type="ECO:0000313" key="3">
    <source>
        <dbReference type="Proteomes" id="UP000660885"/>
    </source>
</evidence>
<organism evidence="2 3">
    <name type="scientific">Belnapia arida</name>
    <dbReference type="NCBI Taxonomy" id="2804533"/>
    <lineage>
        <taxon>Bacteria</taxon>
        <taxon>Pseudomonadati</taxon>
        <taxon>Pseudomonadota</taxon>
        <taxon>Alphaproteobacteria</taxon>
        <taxon>Acetobacterales</taxon>
        <taxon>Roseomonadaceae</taxon>
        <taxon>Belnapia</taxon>
    </lineage>
</organism>